<reference evidence="1 2" key="1">
    <citation type="submission" date="2023-07" db="EMBL/GenBank/DDBJ databases">
        <title>Sorghum-associated microbial communities from plants grown in Nebraska, USA.</title>
        <authorList>
            <person name="Schachtman D."/>
        </authorList>
    </citation>
    <scope>NUCLEOTIDE SEQUENCE [LARGE SCALE GENOMIC DNA]</scope>
    <source>
        <strain evidence="1 2">BE308</strain>
    </source>
</reference>
<comment type="caution">
    <text evidence="1">The sequence shown here is derived from an EMBL/GenBank/DDBJ whole genome shotgun (WGS) entry which is preliminary data.</text>
</comment>
<name>A0ABU1ZLG4_9BURK</name>
<organism evidence="1 2">
    <name type="scientific">Rhodoferax saidenbachensis</name>
    <dbReference type="NCBI Taxonomy" id="1484693"/>
    <lineage>
        <taxon>Bacteria</taxon>
        <taxon>Pseudomonadati</taxon>
        <taxon>Pseudomonadota</taxon>
        <taxon>Betaproteobacteria</taxon>
        <taxon>Burkholderiales</taxon>
        <taxon>Comamonadaceae</taxon>
        <taxon>Rhodoferax</taxon>
    </lineage>
</organism>
<dbReference type="RefSeq" id="WP_310341260.1">
    <property type="nucleotide sequence ID" value="NZ_JAVDXO010000003.1"/>
</dbReference>
<protein>
    <submittedName>
        <fullName evidence="1">Uncharacterized protein</fullName>
    </submittedName>
</protein>
<dbReference type="Proteomes" id="UP001268089">
    <property type="component" value="Unassembled WGS sequence"/>
</dbReference>
<gene>
    <name evidence="1" type="ORF">J2X15_001606</name>
</gene>
<sequence>MTPSESLASFQAFSSASGVALEACTPREGLAQMFAFYDEVAPVGCSGRDGDMLLFQWGTYDWGSGRNFELNITRQFIEEAAQDDDAISQLSLTYRFEPTTELEAIKPGNLICEGPQASTVVRDFAATHLAFVAVADQEPKDAELHHSYV</sequence>
<evidence type="ECO:0000313" key="2">
    <source>
        <dbReference type="Proteomes" id="UP001268089"/>
    </source>
</evidence>
<accession>A0ABU1ZLG4</accession>
<keyword evidence="2" id="KW-1185">Reference proteome</keyword>
<evidence type="ECO:0000313" key="1">
    <source>
        <dbReference type="EMBL" id="MDR7306323.1"/>
    </source>
</evidence>
<proteinExistence type="predicted"/>
<dbReference type="EMBL" id="JAVDXO010000003">
    <property type="protein sequence ID" value="MDR7306323.1"/>
    <property type="molecule type" value="Genomic_DNA"/>
</dbReference>